<keyword evidence="2" id="KW-0808">Transferase</keyword>
<organism evidence="2 3">
    <name type="scientific">Alkaliphilus peptidifermentans DSM 18978</name>
    <dbReference type="NCBI Taxonomy" id="1120976"/>
    <lineage>
        <taxon>Bacteria</taxon>
        <taxon>Bacillati</taxon>
        <taxon>Bacillota</taxon>
        <taxon>Clostridia</taxon>
        <taxon>Peptostreptococcales</taxon>
        <taxon>Natronincolaceae</taxon>
        <taxon>Alkaliphilus</taxon>
    </lineage>
</organism>
<keyword evidence="3" id="KW-1185">Reference proteome</keyword>
<dbReference type="InterPro" id="IPR043519">
    <property type="entry name" value="NT_sf"/>
</dbReference>
<gene>
    <name evidence="2" type="ORF">SAMN03080606_00107</name>
</gene>
<dbReference type="RefSeq" id="WP_091538720.1">
    <property type="nucleotide sequence ID" value="NZ_FMUS01000001.1"/>
</dbReference>
<dbReference type="Pfam" id="PF08780">
    <property type="entry name" value="NTase_sub_bind"/>
    <property type="match status" value="1"/>
</dbReference>
<dbReference type="InterPro" id="IPR041633">
    <property type="entry name" value="Polbeta"/>
</dbReference>
<dbReference type="SUPFAM" id="SSF81593">
    <property type="entry name" value="Nucleotidyltransferase substrate binding subunit/domain"/>
    <property type="match status" value="1"/>
</dbReference>
<dbReference type="Gene3D" id="1.20.120.330">
    <property type="entry name" value="Nucleotidyltransferases domain 2"/>
    <property type="match status" value="1"/>
</dbReference>
<accession>A0A1G5AFJ6</accession>
<dbReference type="EMBL" id="FMUS01000001">
    <property type="protein sequence ID" value="SCX76642.1"/>
    <property type="molecule type" value="Genomic_DNA"/>
</dbReference>
<dbReference type="PANTHER" id="PTHR43449:SF1">
    <property type="entry name" value="POLYMERASE BETA NUCLEOTIDYLTRANSFERASE DOMAIN-CONTAINING PROTEIN"/>
    <property type="match status" value="1"/>
</dbReference>
<proteinExistence type="predicted"/>
<name>A0A1G5AFJ6_9FIRM</name>
<dbReference type="OrthoDB" id="9810452at2"/>
<dbReference type="Pfam" id="PF18765">
    <property type="entry name" value="Polbeta"/>
    <property type="match status" value="1"/>
</dbReference>
<dbReference type="Proteomes" id="UP000198636">
    <property type="component" value="Unassembled WGS sequence"/>
</dbReference>
<feature type="domain" description="Polymerase beta nucleotidyltransferase" evidence="1">
    <location>
        <begin position="15"/>
        <end position="104"/>
    </location>
</feature>
<dbReference type="PANTHER" id="PTHR43449">
    <property type="entry name" value="NUCLEOTIDYLTRANSFERASE"/>
    <property type="match status" value="1"/>
</dbReference>
<dbReference type="Gene3D" id="3.30.460.10">
    <property type="entry name" value="Beta Polymerase, domain 2"/>
    <property type="match status" value="1"/>
</dbReference>
<dbReference type="AlphaFoldDB" id="A0A1G5AFJ6"/>
<dbReference type="GO" id="GO:0016740">
    <property type="term" value="F:transferase activity"/>
    <property type="evidence" value="ECO:0007669"/>
    <property type="project" value="UniProtKB-KW"/>
</dbReference>
<evidence type="ECO:0000313" key="3">
    <source>
        <dbReference type="Proteomes" id="UP000198636"/>
    </source>
</evidence>
<dbReference type="CDD" id="cd05403">
    <property type="entry name" value="NT_KNTase_like"/>
    <property type="match status" value="1"/>
</dbReference>
<dbReference type="InterPro" id="IPR010235">
    <property type="entry name" value="HepT"/>
</dbReference>
<sequence>MAERYGLSKKTFYHIINILKKYSVCVEKAILFGSRARGDYKKSSDIDIAIKFRKDDLRLYQIKDELLQQNIVYTLDIIDYDKVSNNKLKSDIIKEGKVIFSSDAEGGIVVNINKIKDKIDDLERAIKKLHDSLSRDHTQDDIVIDATIQRFEFTYELSWKLMKAYLEYNGNLEGTSPRKAIQESFKEGIIEDGEGWLQMLQDRNQTSHTYDEETALEIYEHIKQKYILYFNEFLNNIKNQV</sequence>
<protein>
    <submittedName>
        <fullName evidence="2">Nucleotidyltransferase substrate binding protein, HI0074 family</fullName>
    </submittedName>
</protein>
<dbReference type="STRING" id="1120976.SAMN03080606_00107"/>
<dbReference type="SUPFAM" id="SSF81301">
    <property type="entry name" value="Nucleotidyltransferase"/>
    <property type="match status" value="1"/>
</dbReference>
<evidence type="ECO:0000313" key="2">
    <source>
        <dbReference type="EMBL" id="SCX76642.1"/>
    </source>
</evidence>
<evidence type="ECO:0000259" key="1">
    <source>
        <dbReference type="Pfam" id="PF18765"/>
    </source>
</evidence>
<dbReference type="NCBIfam" id="TIGR01987">
    <property type="entry name" value="HI0074"/>
    <property type="match status" value="1"/>
</dbReference>
<reference evidence="2 3" key="1">
    <citation type="submission" date="2016-10" db="EMBL/GenBank/DDBJ databases">
        <authorList>
            <person name="de Groot N.N."/>
        </authorList>
    </citation>
    <scope>NUCLEOTIDE SEQUENCE [LARGE SCALE GENOMIC DNA]</scope>
    <source>
        <strain evidence="2 3">DSM 18978</strain>
    </source>
</reference>